<proteinExistence type="predicted"/>
<name>A0A8H5FQW8_9AGAR</name>
<accession>A0A8H5FQW8</accession>
<evidence type="ECO:0008006" key="3">
    <source>
        <dbReference type="Google" id="ProtNLM"/>
    </source>
</evidence>
<gene>
    <name evidence="1" type="ORF">D9756_010896</name>
</gene>
<protein>
    <recommendedName>
        <fullName evidence="3">F-box domain-containing protein</fullName>
    </recommendedName>
</protein>
<comment type="caution">
    <text evidence="1">The sequence shown here is derived from an EMBL/GenBank/DDBJ whole genome shotgun (WGS) entry which is preliminary data.</text>
</comment>
<dbReference type="Proteomes" id="UP000559027">
    <property type="component" value="Unassembled WGS sequence"/>
</dbReference>
<organism evidence="1 2">
    <name type="scientific">Leucocoprinus leucothites</name>
    <dbReference type="NCBI Taxonomy" id="201217"/>
    <lineage>
        <taxon>Eukaryota</taxon>
        <taxon>Fungi</taxon>
        <taxon>Dikarya</taxon>
        <taxon>Basidiomycota</taxon>
        <taxon>Agaricomycotina</taxon>
        <taxon>Agaricomycetes</taxon>
        <taxon>Agaricomycetidae</taxon>
        <taxon>Agaricales</taxon>
        <taxon>Agaricineae</taxon>
        <taxon>Agaricaceae</taxon>
        <taxon>Leucocoprinus</taxon>
    </lineage>
</organism>
<dbReference type="InterPro" id="IPR032675">
    <property type="entry name" value="LRR_dom_sf"/>
</dbReference>
<dbReference type="Gene3D" id="3.80.10.10">
    <property type="entry name" value="Ribonuclease Inhibitor"/>
    <property type="match status" value="1"/>
</dbReference>
<dbReference type="Gene3D" id="1.20.1280.50">
    <property type="match status" value="1"/>
</dbReference>
<dbReference type="OrthoDB" id="3365698at2759"/>
<keyword evidence="2" id="KW-1185">Reference proteome</keyword>
<dbReference type="AlphaFoldDB" id="A0A8H5FQW8"/>
<dbReference type="EMBL" id="JAACJO010000039">
    <property type="protein sequence ID" value="KAF5345821.1"/>
    <property type="molecule type" value="Genomic_DNA"/>
</dbReference>
<evidence type="ECO:0000313" key="2">
    <source>
        <dbReference type="Proteomes" id="UP000559027"/>
    </source>
</evidence>
<evidence type="ECO:0000313" key="1">
    <source>
        <dbReference type="EMBL" id="KAF5345821.1"/>
    </source>
</evidence>
<dbReference type="SUPFAM" id="SSF52047">
    <property type="entry name" value="RNI-like"/>
    <property type="match status" value="1"/>
</dbReference>
<reference evidence="1 2" key="1">
    <citation type="journal article" date="2020" name="ISME J.">
        <title>Uncovering the hidden diversity of litter-decomposition mechanisms in mushroom-forming fungi.</title>
        <authorList>
            <person name="Floudas D."/>
            <person name="Bentzer J."/>
            <person name="Ahren D."/>
            <person name="Johansson T."/>
            <person name="Persson P."/>
            <person name="Tunlid A."/>
        </authorList>
    </citation>
    <scope>NUCLEOTIDE SEQUENCE [LARGE SCALE GENOMIC DNA]</scope>
    <source>
        <strain evidence="1 2">CBS 146.42</strain>
    </source>
</reference>
<sequence length="683" mass="79636">MTRSKNRKHRLLESPFPLLLRTSDPITDEEHNIVVTAVTRVQLELDSLAEIQRVQGETESSYRQRLALEDFLQQHNSLLHWPRRVPADILIDIFFWCTEDNTLVPFNISHVCKRWRCIALATPQLWRKVPIPPKFAHTAAERRFARFLASDYSHRSENQSLIFLWHPYYCEVADKIWDTLALHVNRWGDVQMVIDQQNDKHLFKRIGALDGQLHSLYALKLTIMRSSDDPDLRPFASAPRLRYLEWKDTRQRITTGDEIMSTGWPWSSLTHMSVFCARLDCIDPAIFYFRNLTYLRLRFSLWGDVMMHKPIPAGTIVFESCVYLHVELDRLAYMWWQGFSSFFTSIYCPSLTTLAVKYLVECNRHLDHHEQTGHVLDLLSSLIQRHSPHLKSLNWSSYTANCRNTYTNPDYPPIVDQTNIEKRIFDNLTSLSTLRMGFPSHKTLTGIMLSLRSNRHFLPSLRKLDILIDPHKEVMGSQGLSTLCHLFELLVRRNETFPAPSPSRRPIDEIRIEIVTPSTPEVYAITPWDLVVELDAWKDKLLGPNVLEFCLCSSLPLYPRRGRGALVQKELSLRRFLIQYLHEHIPSNKWYSRKFREPLDDVLGKLTRKFLEDAPNRKWTVAGLNSVIYVPPDSPLRKDDTLWAFGVSDYALKDPGFLDEHQVPLINPTWLASRDLTHLHPFA</sequence>